<keyword evidence="7 9" id="KW-0472">Membrane</keyword>
<organism evidence="11 12">
    <name type="scientific">Lodderomyces beijingensis</name>
    <dbReference type="NCBI Taxonomy" id="1775926"/>
    <lineage>
        <taxon>Eukaryota</taxon>
        <taxon>Fungi</taxon>
        <taxon>Dikarya</taxon>
        <taxon>Ascomycota</taxon>
        <taxon>Saccharomycotina</taxon>
        <taxon>Pichiomycetes</taxon>
        <taxon>Debaryomycetaceae</taxon>
        <taxon>Candida/Lodderomyces clade</taxon>
        <taxon>Lodderomyces</taxon>
    </lineage>
</organism>
<feature type="transmembrane region" description="Helical" evidence="9">
    <location>
        <begin position="364"/>
        <end position="384"/>
    </location>
</feature>
<feature type="transmembrane region" description="Helical" evidence="9">
    <location>
        <begin position="595"/>
        <end position="617"/>
    </location>
</feature>
<dbReference type="RefSeq" id="XP_066829471.1">
    <property type="nucleotide sequence ID" value="XM_066972543.1"/>
</dbReference>
<feature type="domain" description="Amino acid transporter transmembrane" evidence="10">
    <location>
        <begin position="171"/>
        <end position="617"/>
    </location>
</feature>
<feature type="compositionally biased region" description="Polar residues" evidence="8">
    <location>
        <begin position="1"/>
        <end position="16"/>
    </location>
</feature>
<dbReference type="InterPro" id="IPR013057">
    <property type="entry name" value="AA_transpt_TM"/>
</dbReference>
<keyword evidence="6 9" id="KW-1133">Transmembrane helix</keyword>
<comment type="similarity">
    <text evidence="2">Belongs to the amino acid/polyamine transporter 2 family.</text>
</comment>
<dbReference type="PANTHER" id="PTHR22950:SF692">
    <property type="entry name" value="TRANSMEMBRANE AMINO ACID TRANSPORTER FAMILY PROTEIN"/>
    <property type="match status" value="1"/>
</dbReference>
<dbReference type="PANTHER" id="PTHR22950">
    <property type="entry name" value="AMINO ACID TRANSPORTER"/>
    <property type="match status" value="1"/>
</dbReference>
<evidence type="ECO:0000256" key="5">
    <source>
        <dbReference type="ARBA" id="ARBA00022970"/>
    </source>
</evidence>
<feature type="compositionally biased region" description="Polar residues" evidence="8">
    <location>
        <begin position="40"/>
        <end position="52"/>
    </location>
</feature>
<keyword evidence="4 9" id="KW-0812">Transmembrane</keyword>
<evidence type="ECO:0000313" key="12">
    <source>
        <dbReference type="Proteomes" id="UP001497383"/>
    </source>
</evidence>
<reference evidence="11 12" key="1">
    <citation type="submission" date="2024-03" db="EMBL/GenBank/DDBJ databases">
        <authorList>
            <person name="Brejova B."/>
        </authorList>
    </citation>
    <scope>NUCLEOTIDE SEQUENCE [LARGE SCALE GENOMIC DNA]</scope>
    <source>
        <strain evidence="11 12">CBS 14171</strain>
    </source>
</reference>
<feature type="region of interest" description="Disordered" evidence="8">
    <location>
        <begin position="1"/>
        <end position="119"/>
    </location>
</feature>
<evidence type="ECO:0000313" key="11">
    <source>
        <dbReference type="EMBL" id="CAK9438309.1"/>
    </source>
</evidence>
<dbReference type="Pfam" id="PF01490">
    <property type="entry name" value="Aa_trans"/>
    <property type="match status" value="1"/>
</dbReference>
<feature type="transmembrane region" description="Helical" evidence="9">
    <location>
        <begin position="199"/>
        <end position="220"/>
    </location>
</feature>
<keyword evidence="5" id="KW-0029">Amino-acid transport</keyword>
<dbReference type="Proteomes" id="UP001497383">
    <property type="component" value="Chromosome 3"/>
</dbReference>
<evidence type="ECO:0000256" key="1">
    <source>
        <dbReference type="ARBA" id="ARBA00004141"/>
    </source>
</evidence>
<feature type="compositionally biased region" description="Acidic residues" evidence="8">
    <location>
        <begin position="60"/>
        <end position="78"/>
    </location>
</feature>
<name>A0ABP0ZJI4_9ASCO</name>
<feature type="transmembrane region" description="Helical" evidence="9">
    <location>
        <begin position="315"/>
        <end position="335"/>
    </location>
</feature>
<evidence type="ECO:0000256" key="3">
    <source>
        <dbReference type="ARBA" id="ARBA00022448"/>
    </source>
</evidence>
<evidence type="ECO:0000256" key="4">
    <source>
        <dbReference type="ARBA" id="ARBA00022692"/>
    </source>
</evidence>
<accession>A0ABP0ZJI4</accession>
<sequence length="621" mass="68059">MTAPSSPLNSTASAQSDHNRRRRSSFMDYGGANSLHKFASSYTRAQQHSGSSLMERHDYNDDDDDDNDDADGEGEGDIGGDYYRAGESGRPGIHPRLSSPLPPSASYASVADESQDGEENEIDARIAVQNHEGDLEVGVLNGETAPLIIPTTSKSGRRSSSVASLNRHGGTSTSAQTIFNSINTLVGIGMLSLPFGFRLSGWICGVVLLVGSALSTNLTAKYLGRILHLHRHQSHQMTTYADISYAFGGRVFALVVTGFFVLDLLGASLSLIILFADCFYFVWPHVNYLKLIIVVMVFVTSFLPLNILSMFSLGGILATIGIISVIIGCGFINVVDDSNTTDSASFVIDSLLHFAPTEMFPRNFNSLLFSLGIFMAPWGGHPVFPELYRDMKHPQKFSKSSNISYLITFVLDFTIGVTGYLMYGTLVDDSIIKNIMRNPSYPAWVNKVLCLLMGILPISKLPLVTRPIITSYERILGISPPPKAPHYSPSSNAQIEQDNALRNNDNCNDNDDDEEENFKLHRDMASSHSPSTLKTLRVLARFTFCCILLLLSLFFTSFGNLISFLGSAICYTVCLTLPMMFYLKLNRSRISVSTSWFLKIGVAISIVLAVLGTYASITIKV</sequence>
<keyword evidence="12" id="KW-1185">Reference proteome</keyword>
<feature type="region of interest" description="Disordered" evidence="8">
    <location>
        <begin position="149"/>
        <end position="172"/>
    </location>
</feature>
<feature type="transmembrane region" description="Helical" evidence="9">
    <location>
        <begin position="443"/>
        <end position="464"/>
    </location>
</feature>
<dbReference type="GeneID" id="92207729"/>
<evidence type="ECO:0000256" key="8">
    <source>
        <dbReference type="SAM" id="MobiDB-lite"/>
    </source>
</evidence>
<gene>
    <name evidence="11" type="ORF">LODBEIA_P25330</name>
</gene>
<evidence type="ECO:0000259" key="10">
    <source>
        <dbReference type="Pfam" id="PF01490"/>
    </source>
</evidence>
<evidence type="ECO:0000256" key="6">
    <source>
        <dbReference type="ARBA" id="ARBA00022989"/>
    </source>
</evidence>
<feature type="compositionally biased region" description="Low complexity" evidence="8">
    <location>
        <begin position="95"/>
        <end position="109"/>
    </location>
</feature>
<comment type="subcellular location">
    <subcellularLocation>
        <location evidence="1">Membrane</location>
        <topology evidence="1">Multi-pass membrane protein</topology>
    </subcellularLocation>
</comment>
<keyword evidence="3" id="KW-0813">Transport</keyword>
<feature type="transmembrane region" description="Helical" evidence="9">
    <location>
        <begin position="405"/>
        <end position="423"/>
    </location>
</feature>
<feature type="transmembrane region" description="Helical" evidence="9">
    <location>
        <begin position="561"/>
        <end position="583"/>
    </location>
</feature>
<feature type="transmembrane region" description="Helical" evidence="9">
    <location>
        <begin position="251"/>
        <end position="276"/>
    </location>
</feature>
<feature type="transmembrane region" description="Helical" evidence="9">
    <location>
        <begin position="538"/>
        <end position="555"/>
    </location>
</feature>
<evidence type="ECO:0000256" key="2">
    <source>
        <dbReference type="ARBA" id="ARBA00008066"/>
    </source>
</evidence>
<evidence type="ECO:0000256" key="9">
    <source>
        <dbReference type="SAM" id="Phobius"/>
    </source>
</evidence>
<dbReference type="EMBL" id="OZ022407">
    <property type="protein sequence ID" value="CAK9438309.1"/>
    <property type="molecule type" value="Genomic_DNA"/>
</dbReference>
<protein>
    <recommendedName>
        <fullName evidence="10">Amino acid transporter transmembrane domain-containing protein</fullName>
    </recommendedName>
</protein>
<proteinExistence type="inferred from homology"/>
<evidence type="ECO:0000256" key="7">
    <source>
        <dbReference type="ARBA" id="ARBA00023136"/>
    </source>
</evidence>
<feature type="transmembrane region" description="Helical" evidence="9">
    <location>
        <begin position="288"/>
        <end position="308"/>
    </location>
</feature>